<evidence type="ECO:0000313" key="2">
    <source>
        <dbReference type="EMBL" id="GAT53371.1"/>
    </source>
</evidence>
<proteinExistence type="predicted"/>
<dbReference type="InterPro" id="IPR032675">
    <property type="entry name" value="LRR_dom_sf"/>
</dbReference>
<evidence type="ECO:0000259" key="1">
    <source>
        <dbReference type="Pfam" id="PF12937"/>
    </source>
</evidence>
<organism evidence="2 3">
    <name type="scientific">Mycena chlorophos</name>
    <name type="common">Agaric fungus</name>
    <name type="synonym">Agaricus chlorophos</name>
    <dbReference type="NCBI Taxonomy" id="658473"/>
    <lineage>
        <taxon>Eukaryota</taxon>
        <taxon>Fungi</taxon>
        <taxon>Dikarya</taxon>
        <taxon>Basidiomycota</taxon>
        <taxon>Agaricomycotina</taxon>
        <taxon>Agaricomycetes</taxon>
        <taxon>Agaricomycetidae</taxon>
        <taxon>Agaricales</taxon>
        <taxon>Marasmiineae</taxon>
        <taxon>Mycenaceae</taxon>
        <taxon>Mycena</taxon>
    </lineage>
</organism>
<dbReference type="Pfam" id="PF12937">
    <property type="entry name" value="F-box-like"/>
    <property type="match status" value="1"/>
</dbReference>
<keyword evidence="3" id="KW-1185">Reference proteome</keyword>
<reference evidence="2" key="1">
    <citation type="submission" date="2014-09" db="EMBL/GenBank/DDBJ databases">
        <title>Genome sequence of the luminous mushroom Mycena chlorophos for searching fungal bioluminescence genes.</title>
        <authorList>
            <person name="Tanaka Y."/>
            <person name="Kasuga D."/>
            <person name="Oba Y."/>
            <person name="Hase S."/>
            <person name="Sato K."/>
            <person name="Oba Y."/>
            <person name="Sakakibara Y."/>
        </authorList>
    </citation>
    <scope>NUCLEOTIDE SEQUENCE</scope>
</reference>
<dbReference type="CDD" id="cd09917">
    <property type="entry name" value="F-box_SF"/>
    <property type="match status" value="1"/>
</dbReference>
<dbReference type="Proteomes" id="UP000815677">
    <property type="component" value="Unassembled WGS sequence"/>
</dbReference>
<gene>
    <name evidence="2" type="ORF">MCHLO_10325</name>
</gene>
<protein>
    <recommendedName>
        <fullName evidence="1">F-box domain-containing protein</fullName>
    </recommendedName>
</protein>
<dbReference type="SUPFAM" id="SSF52047">
    <property type="entry name" value="RNI-like"/>
    <property type="match status" value="1"/>
</dbReference>
<evidence type="ECO:0000313" key="3">
    <source>
        <dbReference type="Proteomes" id="UP000815677"/>
    </source>
</evidence>
<dbReference type="EMBL" id="DF848267">
    <property type="protein sequence ID" value="GAT53371.1"/>
    <property type="molecule type" value="Genomic_DNA"/>
</dbReference>
<feature type="domain" description="F-box" evidence="1">
    <location>
        <begin position="42"/>
        <end position="90"/>
    </location>
</feature>
<dbReference type="Gene3D" id="3.80.10.10">
    <property type="entry name" value="Ribonuclease Inhibitor"/>
    <property type="match status" value="1"/>
</dbReference>
<name>A0ABQ0LQQ4_MYCCL</name>
<accession>A0ABQ0LQQ4</accession>
<dbReference type="InterPro" id="IPR001810">
    <property type="entry name" value="F-box_dom"/>
</dbReference>
<sequence length="587" mass="65977">MTSAETTFIVPSTIPEIDARLTALYAEISALKAKRNSLVPVLRLPHEILAHIIELYALATDELFDLKWTKVMLVCRRWYQLAISAQRLWSFVNGQLRGLEVQLERAGAAPLTFKIDLFSAWEWMYPQFLAALAPRLRSLEADGAARFILELLHGVSQNDLGQLVSLKLSGGYRVNEITSVRPMKLDDKFFDGRAPNLQKLDLRDMPFPWALVNNMYTLHLNHCSNSSSQLPSSLGDLLRLLRNSPNLRYFTFNPALAHRITHIADTEPVDLPLLRYLHVIEGVVACTRLLECLRFPSDTVVDIFPLGSSNGSNIRPLLVPLRRHLRLPDAPDLRTLRVIIIKTSDGQSFASATIHLTTATAPYLPTGTNAEFYPEDKPPSLNFGSHPATQPEFRQIATKVLHAAVAERITCLDATGASGVNEASWAAVISLLPALTWVQLCGRVSTISDCIAALFVALSRPSTWPRRVSRLTLTLLKSWMQYEDNNAPWVGEIVDALEGYVSFRRFQFDAGTGAALELLELEDKDFLLHSALAHREAMVRIFWKMHGMGTIMRGGEVWDVIENRKRHEKFKARMAKVRIEISDREDA</sequence>